<dbReference type="OrthoDB" id="9791837at2"/>
<dbReference type="EMBL" id="QNQT01000002">
    <property type="protein sequence ID" value="RDU37757.1"/>
    <property type="molecule type" value="Genomic_DNA"/>
</dbReference>
<dbReference type="GO" id="GO:0008757">
    <property type="term" value="F:S-adenosylmethionine-dependent methyltransferase activity"/>
    <property type="evidence" value="ECO:0007669"/>
    <property type="project" value="InterPro"/>
</dbReference>
<dbReference type="Gene3D" id="3.40.50.150">
    <property type="entry name" value="Vaccinia Virus protein VP39"/>
    <property type="match status" value="1"/>
</dbReference>
<dbReference type="PANTHER" id="PTHR43861">
    <property type="entry name" value="TRANS-ACONITATE 2-METHYLTRANSFERASE-RELATED"/>
    <property type="match status" value="1"/>
</dbReference>
<dbReference type="CDD" id="cd02440">
    <property type="entry name" value="AdoMet_MTases"/>
    <property type="match status" value="1"/>
</dbReference>
<dbReference type="InterPro" id="IPR029063">
    <property type="entry name" value="SAM-dependent_MTases_sf"/>
</dbReference>
<reference evidence="2 3" key="1">
    <citation type="submission" date="2018-07" db="EMBL/GenBank/DDBJ databases">
        <title>Bacillus sp. YLB-04 draft genome sequence.</title>
        <authorList>
            <person name="Yu L."/>
            <person name="Tang X."/>
        </authorList>
    </citation>
    <scope>NUCLEOTIDE SEQUENCE [LARGE SCALE GENOMIC DNA]</scope>
    <source>
        <strain evidence="2 3">YLB-04</strain>
    </source>
</reference>
<protein>
    <submittedName>
        <fullName evidence="2">SAM-dependent methyltransferase</fullName>
    </submittedName>
</protein>
<evidence type="ECO:0000313" key="3">
    <source>
        <dbReference type="Proteomes" id="UP000257144"/>
    </source>
</evidence>
<proteinExistence type="predicted"/>
<comment type="caution">
    <text evidence="2">The sequence shown here is derived from an EMBL/GenBank/DDBJ whole genome shotgun (WGS) entry which is preliminary data.</text>
</comment>
<sequence>MKDKVKDVFNGLSGAYEKSVDTNGLYNSEYERPSMLAVLPDDLTGKVILDAGCAAGWYALQLAKRGAKVVGIDLSPEMVNAAKRRVGDKAEIFCHDLAEPLPFASQSFDYVVSSLTLHYLQDWQLTFSEFRRILKSGGVFLFSVHHPFADIKLLRNPSYFSTELIIDKWRKDGKVFDVPFYRRPLQKILNDTLSFFTIKEVIEPLPTETFKMANPVSYNRLLKTPNFLIIKAAVAKK</sequence>
<gene>
    <name evidence="2" type="ORF">DRW41_07990</name>
</gene>
<dbReference type="Pfam" id="PF08241">
    <property type="entry name" value="Methyltransf_11"/>
    <property type="match status" value="1"/>
</dbReference>
<name>A0A3D8GTP9_9BACI</name>
<evidence type="ECO:0000313" key="2">
    <source>
        <dbReference type="EMBL" id="RDU37757.1"/>
    </source>
</evidence>
<keyword evidence="3" id="KW-1185">Reference proteome</keyword>
<dbReference type="AlphaFoldDB" id="A0A3D8GTP9"/>
<evidence type="ECO:0000259" key="1">
    <source>
        <dbReference type="Pfam" id="PF08241"/>
    </source>
</evidence>
<dbReference type="GO" id="GO:0032259">
    <property type="term" value="P:methylation"/>
    <property type="evidence" value="ECO:0007669"/>
    <property type="project" value="UniProtKB-KW"/>
</dbReference>
<dbReference type="Proteomes" id="UP000257144">
    <property type="component" value="Unassembled WGS sequence"/>
</dbReference>
<feature type="domain" description="Methyltransferase type 11" evidence="1">
    <location>
        <begin position="49"/>
        <end position="142"/>
    </location>
</feature>
<accession>A0A3D8GTP9</accession>
<organism evidence="2 3">
    <name type="scientific">Neobacillus piezotolerans</name>
    <dbReference type="NCBI Taxonomy" id="2259171"/>
    <lineage>
        <taxon>Bacteria</taxon>
        <taxon>Bacillati</taxon>
        <taxon>Bacillota</taxon>
        <taxon>Bacilli</taxon>
        <taxon>Bacillales</taxon>
        <taxon>Bacillaceae</taxon>
        <taxon>Neobacillus</taxon>
    </lineage>
</organism>
<dbReference type="SUPFAM" id="SSF53335">
    <property type="entry name" value="S-adenosyl-L-methionine-dependent methyltransferases"/>
    <property type="match status" value="1"/>
</dbReference>
<keyword evidence="2" id="KW-0489">Methyltransferase</keyword>
<dbReference type="PANTHER" id="PTHR43861:SF1">
    <property type="entry name" value="TRANS-ACONITATE 2-METHYLTRANSFERASE"/>
    <property type="match status" value="1"/>
</dbReference>
<dbReference type="InterPro" id="IPR013216">
    <property type="entry name" value="Methyltransf_11"/>
</dbReference>
<keyword evidence="2" id="KW-0808">Transferase</keyword>
<dbReference type="RefSeq" id="WP_115451428.1">
    <property type="nucleotide sequence ID" value="NZ_QNQT01000002.1"/>
</dbReference>